<feature type="region of interest" description="Disordered" evidence="11">
    <location>
        <begin position="1"/>
        <end position="25"/>
    </location>
</feature>
<keyword evidence="13" id="KW-1185">Reference proteome</keyword>
<evidence type="ECO:0000256" key="2">
    <source>
        <dbReference type="ARBA" id="ARBA00022617"/>
    </source>
</evidence>
<evidence type="ECO:0000313" key="12">
    <source>
        <dbReference type="EMBL" id="TBW22093.1"/>
    </source>
</evidence>
<comment type="catalytic activity">
    <reaction evidence="8">
        <text>Fe-coproporphyrin III + 2 H2O2 + 2 H(+) = heme b + 2 CO2 + 4 H2O</text>
        <dbReference type="Rhea" id="RHEA:56516"/>
        <dbReference type="ChEBI" id="CHEBI:15377"/>
        <dbReference type="ChEBI" id="CHEBI:15378"/>
        <dbReference type="ChEBI" id="CHEBI:16240"/>
        <dbReference type="ChEBI" id="CHEBI:16526"/>
        <dbReference type="ChEBI" id="CHEBI:60344"/>
        <dbReference type="ChEBI" id="CHEBI:68438"/>
        <dbReference type="EC" id="1.3.98.5"/>
    </reaction>
    <physiologicalReaction direction="left-to-right" evidence="8">
        <dbReference type="Rhea" id="RHEA:56517"/>
    </physiologicalReaction>
</comment>
<gene>
    <name evidence="12" type="ORF">EZJ44_04505</name>
</gene>
<evidence type="ECO:0000256" key="8">
    <source>
        <dbReference type="ARBA" id="ARBA00049896"/>
    </source>
</evidence>
<dbReference type="AlphaFoldDB" id="A0A4Q9V0B3"/>
<sequence length="249" mass="28153">MSDLAHPNAHKPAYVRDPRDAAGINPDEVNEASNFSLQAVFRTAKALPAAELDDFVSDLEADLERTGVEIRGWYDVGGFRADADLMVWALADSTEKLQSAYHAILQSNLGRMLEPVWSAMAAHIAAEFNQRHLPACFGGVVPRPYVAVYPFNRSWDWYYLPPARRSAMLREHGMNGRDHLDVQISTLAAFALGDYEWTIALEADSIGRIMSVLRKQREAEARLYVRDDTPFFTGPRVELREWANRQQMD</sequence>
<comment type="pathway">
    <text evidence="5">Porphyrin-containing compound metabolism.</text>
</comment>
<dbReference type="EMBL" id="SJDT01000003">
    <property type="protein sequence ID" value="TBW22093.1"/>
    <property type="molecule type" value="Genomic_DNA"/>
</dbReference>
<evidence type="ECO:0000256" key="5">
    <source>
        <dbReference type="ARBA" id="ARBA00023444"/>
    </source>
</evidence>
<dbReference type="OrthoDB" id="9773646at2"/>
<keyword evidence="4" id="KW-0408">Iron</keyword>
<evidence type="ECO:0000256" key="9">
    <source>
        <dbReference type="ARBA" id="ARBA00049935"/>
    </source>
</evidence>
<evidence type="ECO:0000256" key="4">
    <source>
        <dbReference type="ARBA" id="ARBA00023004"/>
    </source>
</evidence>
<dbReference type="InterPro" id="IPR011008">
    <property type="entry name" value="Dimeric_a/b-barrel"/>
</dbReference>
<dbReference type="PANTHER" id="PTHR36843:SF1">
    <property type="entry name" value="COPROHEME DECARBOXYLASE"/>
    <property type="match status" value="1"/>
</dbReference>
<evidence type="ECO:0000256" key="1">
    <source>
        <dbReference type="ARBA" id="ARBA00014413"/>
    </source>
</evidence>
<evidence type="ECO:0000313" key="13">
    <source>
        <dbReference type="Proteomes" id="UP000293036"/>
    </source>
</evidence>
<protein>
    <recommendedName>
        <fullName evidence="1">Coproheme decarboxylase</fullName>
        <ecNumber evidence="10">1.3.98.5</ecNumber>
    </recommendedName>
    <alternativeName>
        <fullName evidence="6">Coproheme III oxidative decarboxylase</fullName>
    </alternativeName>
    <alternativeName>
        <fullName evidence="7">Hydrogen peroxide-dependent heme synthase</fullName>
    </alternativeName>
</protein>
<dbReference type="InterPro" id="IPR010644">
    <property type="entry name" value="ChdC/CLD"/>
</dbReference>
<evidence type="ECO:0000256" key="3">
    <source>
        <dbReference type="ARBA" id="ARBA00022723"/>
    </source>
</evidence>
<name>A0A4Q9V0B3_9ACTO</name>
<accession>A0A4Q9V0B3</accession>
<evidence type="ECO:0000256" key="11">
    <source>
        <dbReference type="SAM" id="MobiDB-lite"/>
    </source>
</evidence>
<comment type="cofactor">
    <cofactor evidence="9">
        <name>Fe-coproporphyrin III</name>
        <dbReference type="ChEBI" id="CHEBI:68438"/>
    </cofactor>
</comment>
<dbReference type="Proteomes" id="UP000293036">
    <property type="component" value="Unassembled WGS sequence"/>
</dbReference>
<dbReference type="PANTHER" id="PTHR36843">
    <property type="entry name" value="HEME-DEPENDENT PEROXIDASE YWFI-RELATED"/>
    <property type="match status" value="1"/>
</dbReference>
<dbReference type="Gene3D" id="3.30.70.1030">
    <property type="entry name" value="Apc35880, domain 1"/>
    <property type="match status" value="2"/>
</dbReference>
<dbReference type="SUPFAM" id="SSF54909">
    <property type="entry name" value="Dimeric alpha+beta barrel"/>
    <property type="match status" value="1"/>
</dbReference>
<dbReference type="GO" id="GO:0046872">
    <property type="term" value="F:metal ion binding"/>
    <property type="evidence" value="ECO:0007669"/>
    <property type="project" value="UniProtKB-KW"/>
</dbReference>
<keyword evidence="2" id="KW-0349">Heme</keyword>
<dbReference type="GO" id="GO:0020037">
    <property type="term" value="F:heme binding"/>
    <property type="evidence" value="ECO:0007669"/>
    <property type="project" value="InterPro"/>
</dbReference>
<keyword evidence="3" id="KW-0479">Metal-binding</keyword>
<organism evidence="12 13">
    <name type="scientific">Arcanobacterium bovis</name>
    <dbReference type="NCBI Taxonomy" id="2529275"/>
    <lineage>
        <taxon>Bacteria</taxon>
        <taxon>Bacillati</taxon>
        <taxon>Actinomycetota</taxon>
        <taxon>Actinomycetes</taxon>
        <taxon>Actinomycetales</taxon>
        <taxon>Actinomycetaceae</taxon>
        <taxon>Arcanobacterium</taxon>
    </lineage>
</organism>
<dbReference type="NCBIfam" id="NF042928">
    <property type="entry name" value="HemQ_actino"/>
    <property type="match status" value="1"/>
</dbReference>
<comment type="caution">
    <text evidence="12">The sequence shown here is derived from an EMBL/GenBank/DDBJ whole genome shotgun (WGS) entry which is preliminary data.</text>
</comment>
<evidence type="ECO:0000256" key="6">
    <source>
        <dbReference type="ARBA" id="ARBA00029882"/>
    </source>
</evidence>
<reference evidence="12 13" key="1">
    <citation type="submission" date="2019-02" db="EMBL/GenBank/DDBJ databases">
        <title>Arcanobacterium bovis sp. nov., isolated from the milk of a cow with mastitis.</title>
        <authorList>
            <person name="Sammra O."/>
            <person name="Foster G."/>
            <person name="Hassan A."/>
            <person name="Alssahen M."/>
            <person name="Laemmler C."/>
            <person name="Borowiak M."/>
            <person name="Malorny B."/>
            <person name="Abdulmawjood A."/>
        </authorList>
    </citation>
    <scope>NUCLEOTIDE SEQUENCE [LARGE SCALE GENOMIC DNA]</scope>
    <source>
        <strain evidence="12 13">C605018/01/1</strain>
    </source>
</reference>
<dbReference type="EC" id="1.3.98.5" evidence="10"/>
<dbReference type="RefSeq" id="WP_131280645.1">
    <property type="nucleotide sequence ID" value="NZ_JBHSLR010000009.1"/>
</dbReference>
<proteinExistence type="predicted"/>
<dbReference type="GO" id="GO:0016491">
    <property type="term" value="F:oxidoreductase activity"/>
    <property type="evidence" value="ECO:0007669"/>
    <property type="project" value="InterPro"/>
</dbReference>
<evidence type="ECO:0000256" key="10">
    <source>
        <dbReference type="ARBA" id="ARBA00050019"/>
    </source>
</evidence>
<evidence type="ECO:0000256" key="7">
    <source>
        <dbReference type="ARBA" id="ARBA00030236"/>
    </source>
</evidence>
<dbReference type="Pfam" id="PF06778">
    <property type="entry name" value="Chlor_dismutase"/>
    <property type="match status" value="1"/>
</dbReference>